<dbReference type="AlphaFoldDB" id="A0A2M6XAT1"/>
<evidence type="ECO:0000256" key="4">
    <source>
        <dbReference type="PIRNR" id="PIRNR000124"/>
    </source>
</evidence>
<reference evidence="7" key="1">
    <citation type="submission" date="2017-09" db="EMBL/GenBank/DDBJ databases">
        <title>Depth-based differentiation of microbial function through sediment-hosted aquifers and enrichment of novel symbionts in the deep terrestrial subsurface.</title>
        <authorList>
            <person name="Probst A.J."/>
            <person name="Ladd B."/>
            <person name="Jarett J.K."/>
            <person name="Geller-Mcgrath D.E."/>
            <person name="Sieber C.M.K."/>
            <person name="Emerson J.B."/>
            <person name="Anantharaman K."/>
            <person name="Thomas B.C."/>
            <person name="Malmstrom R."/>
            <person name="Stieglmeier M."/>
            <person name="Klingl A."/>
            <person name="Woyke T."/>
            <person name="Ryan C.M."/>
            <person name="Banfield J.F."/>
        </authorList>
    </citation>
    <scope>NUCLEOTIDE SEQUENCE [LARGE SCALE GENOMIC DNA]</scope>
</reference>
<gene>
    <name evidence="6" type="ORF">COT66_02180</name>
</gene>
<dbReference type="GO" id="GO:0016628">
    <property type="term" value="F:oxidoreductase activity, acting on the CH-CH group of donors, NAD or NADP as acceptor"/>
    <property type="evidence" value="ECO:0007669"/>
    <property type="project" value="InterPro"/>
</dbReference>
<dbReference type="InterPro" id="IPR001732">
    <property type="entry name" value="UDP-Glc/GDP-Man_DH_N"/>
</dbReference>
<dbReference type="PANTHER" id="PTHR43491">
    <property type="entry name" value="UDP-N-ACETYL-D-MANNOSAMINE DEHYDROGENASE"/>
    <property type="match status" value="1"/>
</dbReference>
<dbReference type="SUPFAM" id="SSF52413">
    <property type="entry name" value="UDP-glucose/GDP-mannose dehydrogenase C-terminal domain"/>
    <property type="match status" value="1"/>
</dbReference>
<comment type="similarity">
    <text evidence="1 4">Belongs to the UDP-glucose/GDP-mannose dehydrogenase family.</text>
</comment>
<dbReference type="InterPro" id="IPR008927">
    <property type="entry name" value="6-PGluconate_DH-like_C_sf"/>
</dbReference>
<evidence type="ECO:0000313" key="7">
    <source>
        <dbReference type="Proteomes" id="UP000231214"/>
    </source>
</evidence>
<evidence type="ECO:0000256" key="1">
    <source>
        <dbReference type="ARBA" id="ARBA00006601"/>
    </source>
</evidence>
<dbReference type="GO" id="GO:0051287">
    <property type="term" value="F:NAD binding"/>
    <property type="evidence" value="ECO:0007669"/>
    <property type="project" value="InterPro"/>
</dbReference>
<comment type="caution">
    <text evidence="6">The sequence shown here is derived from an EMBL/GenBank/DDBJ whole genome shotgun (WGS) entry which is preliminary data.</text>
</comment>
<proteinExistence type="inferred from homology"/>
<dbReference type="PIRSF" id="PIRSF000124">
    <property type="entry name" value="UDPglc_GDPman_dh"/>
    <property type="match status" value="1"/>
</dbReference>
<dbReference type="InterPro" id="IPR036220">
    <property type="entry name" value="UDP-Glc/GDP-Man_DH_C_sf"/>
</dbReference>
<dbReference type="Pfam" id="PF03720">
    <property type="entry name" value="UDPG_MGDP_dh_C"/>
    <property type="match status" value="1"/>
</dbReference>
<dbReference type="Proteomes" id="UP000231214">
    <property type="component" value="Unassembled WGS sequence"/>
</dbReference>
<keyword evidence="3" id="KW-0520">NAD</keyword>
<evidence type="ECO:0000259" key="5">
    <source>
        <dbReference type="SMART" id="SM00984"/>
    </source>
</evidence>
<dbReference type="SUPFAM" id="SSF48179">
    <property type="entry name" value="6-phosphogluconate dehydrogenase C-terminal domain-like"/>
    <property type="match status" value="1"/>
</dbReference>
<dbReference type="InterPro" id="IPR028359">
    <property type="entry name" value="UDP_ManNAc/GlcNAc_DH"/>
</dbReference>
<dbReference type="InterPro" id="IPR014026">
    <property type="entry name" value="UDP-Glc/GDP-Man_DH_dimer"/>
</dbReference>
<dbReference type="InterPro" id="IPR014027">
    <property type="entry name" value="UDP-Glc/GDP-Man_DH_C"/>
</dbReference>
<evidence type="ECO:0000256" key="3">
    <source>
        <dbReference type="ARBA" id="ARBA00023027"/>
    </source>
</evidence>
<feature type="domain" description="UDP-glucose/GDP-mannose dehydrogenase C-terminal" evidence="5">
    <location>
        <begin position="306"/>
        <end position="399"/>
    </location>
</feature>
<dbReference type="GO" id="GO:0000271">
    <property type="term" value="P:polysaccharide biosynthetic process"/>
    <property type="evidence" value="ECO:0007669"/>
    <property type="project" value="InterPro"/>
</dbReference>
<keyword evidence="2" id="KW-0560">Oxidoreductase</keyword>
<sequence length="416" mass="46871">MKSVAIIGIGRVGLPLGLAFAESGHKVYGVDIRVDVLAQLNKGEMPFIEKGALPLLKKHLHKKFVPTADYSTVKNCDYIVLTLGTPVDENMNPSMAQIDSALNSLKEYFRPRQTLILRSTVYPGTTQYVKFFLNKIKNIQVGKNFYLAFCPERIAEGKAIEELREIPQIIGGIDKVSAKKAIELFKAFKITCLSTDDLSAELAKLFTNMYRYISFAIANEFMVIASSYHRDIYEIVRLVNQGYKRGGLAVPGFTAGPCLFKDGFFLINDLPFADLISTSWKVNEAIPLFLVNKIRQRMKLENKKTVVLGLAFKANIDDTRESLSAKVIKALERERAQVFTHDPLIKEHKDNLDEKLKDADLVFIATPHNWYRQNLPAKKIQGLVKKNCLICDIWNIFATNKIIFSLNGCLKSQAPC</sequence>
<dbReference type="NCBIfam" id="TIGR03026">
    <property type="entry name" value="NDP-sugDHase"/>
    <property type="match status" value="1"/>
</dbReference>
<protein>
    <submittedName>
        <fullName evidence="6">Nucleotide sugar dehydrogenase</fullName>
    </submittedName>
</protein>
<accession>A0A2M6XAT1</accession>
<evidence type="ECO:0000256" key="2">
    <source>
        <dbReference type="ARBA" id="ARBA00023002"/>
    </source>
</evidence>
<name>A0A2M6XAT1_9BACT</name>
<organism evidence="6 7">
    <name type="scientific">Candidatus Shapirobacteria bacterium CG09_land_8_20_14_0_10_49_15</name>
    <dbReference type="NCBI Taxonomy" id="1974482"/>
    <lineage>
        <taxon>Bacteria</taxon>
        <taxon>Candidatus Shapironibacteriota</taxon>
    </lineage>
</organism>
<dbReference type="InterPro" id="IPR036291">
    <property type="entry name" value="NAD(P)-bd_dom_sf"/>
</dbReference>
<dbReference type="PIRSF" id="PIRSF500136">
    <property type="entry name" value="UDP_ManNAc_DH"/>
    <property type="match status" value="1"/>
</dbReference>
<dbReference type="GO" id="GO:0016616">
    <property type="term" value="F:oxidoreductase activity, acting on the CH-OH group of donors, NAD or NADP as acceptor"/>
    <property type="evidence" value="ECO:0007669"/>
    <property type="project" value="InterPro"/>
</dbReference>
<dbReference type="SUPFAM" id="SSF51735">
    <property type="entry name" value="NAD(P)-binding Rossmann-fold domains"/>
    <property type="match status" value="1"/>
</dbReference>
<dbReference type="PANTHER" id="PTHR43491:SF2">
    <property type="entry name" value="UDP-N-ACETYL-D-MANNOSAMINE DEHYDROGENASE"/>
    <property type="match status" value="1"/>
</dbReference>
<dbReference type="SMART" id="SM00984">
    <property type="entry name" value="UDPG_MGDP_dh_C"/>
    <property type="match status" value="1"/>
</dbReference>
<dbReference type="Pfam" id="PF03721">
    <property type="entry name" value="UDPG_MGDP_dh_N"/>
    <property type="match status" value="1"/>
</dbReference>
<dbReference type="InterPro" id="IPR017476">
    <property type="entry name" value="UDP-Glc/GDP-Man"/>
</dbReference>
<dbReference type="EMBL" id="PEZK01000033">
    <property type="protein sequence ID" value="PIU02056.1"/>
    <property type="molecule type" value="Genomic_DNA"/>
</dbReference>
<dbReference type="Pfam" id="PF00984">
    <property type="entry name" value="UDPG_MGDP_dh"/>
    <property type="match status" value="1"/>
</dbReference>
<dbReference type="Gene3D" id="3.40.50.720">
    <property type="entry name" value="NAD(P)-binding Rossmann-like Domain"/>
    <property type="match status" value="2"/>
</dbReference>
<evidence type="ECO:0000313" key="6">
    <source>
        <dbReference type="EMBL" id="PIU02056.1"/>
    </source>
</evidence>